<dbReference type="InterPro" id="IPR024775">
    <property type="entry name" value="DinB-like"/>
</dbReference>
<dbReference type="EMBL" id="PDSL01000012">
    <property type="protein sequence ID" value="PIE34619.1"/>
    <property type="molecule type" value="Genomic_DNA"/>
</dbReference>
<dbReference type="Pfam" id="PF12867">
    <property type="entry name" value="DinB_2"/>
    <property type="match status" value="1"/>
</dbReference>
<organism evidence="2 3">
    <name type="scientific">Ilumatobacter coccineus</name>
    <dbReference type="NCBI Taxonomy" id="467094"/>
    <lineage>
        <taxon>Bacteria</taxon>
        <taxon>Bacillati</taxon>
        <taxon>Actinomycetota</taxon>
        <taxon>Acidimicrobiia</taxon>
        <taxon>Acidimicrobiales</taxon>
        <taxon>Ilumatobacteraceae</taxon>
        <taxon>Ilumatobacter</taxon>
    </lineage>
</organism>
<dbReference type="AlphaFoldDB" id="A0A2G6KII2"/>
<accession>A0A2G6KII2</accession>
<dbReference type="InterPro" id="IPR034660">
    <property type="entry name" value="DinB/YfiT-like"/>
</dbReference>
<sequence length="183" mass="20966">MQMPPIPTDPSVRAVIDQQVQVMFRLADEALADLTLDECLWQIDPRSWTVHRRDGRWFGEIGDEYPDLPTPSLAWTMWHPIWWLRTLLAHTKGEPAPAPEMVEWPGPDAALSLLRELWAEWSEFVAALDADELESSALTTFPYTDERPFVYVVGWASMELTKNISEMCVLRGIHRDLACTMQG</sequence>
<name>A0A2G6KII2_9ACTN</name>
<evidence type="ECO:0000259" key="1">
    <source>
        <dbReference type="Pfam" id="PF12867"/>
    </source>
</evidence>
<feature type="domain" description="DinB-like" evidence="1">
    <location>
        <begin position="26"/>
        <end position="164"/>
    </location>
</feature>
<gene>
    <name evidence="2" type="ORF">CSA55_00525</name>
</gene>
<reference evidence="2 3" key="1">
    <citation type="submission" date="2017-10" db="EMBL/GenBank/DDBJ databases">
        <title>Novel microbial diversity and functional potential in the marine mammal oral microbiome.</title>
        <authorList>
            <person name="Dudek N.K."/>
            <person name="Sun C.L."/>
            <person name="Burstein D."/>
            <person name="Kantor R.S."/>
            <person name="Aliaga Goltsman D.S."/>
            <person name="Bik E.M."/>
            <person name="Thomas B.C."/>
            <person name="Banfield J.F."/>
            <person name="Relman D.A."/>
        </authorList>
    </citation>
    <scope>NUCLEOTIDE SEQUENCE [LARGE SCALE GENOMIC DNA]</scope>
    <source>
        <strain evidence="2">DOLJORAL78_61_10</strain>
    </source>
</reference>
<proteinExistence type="predicted"/>
<dbReference type="Gene3D" id="1.20.120.450">
    <property type="entry name" value="dinb family like domain"/>
    <property type="match status" value="1"/>
</dbReference>
<comment type="caution">
    <text evidence="2">The sequence shown here is derived from an EMBL/GenBank/DDBJ whole genome shotgun (WGS) entry which is preliminary data.</text>
</comment>
<dbReference type="Proteomes" id="UP000230914">
    <property type="component" value="Unassembled WGS sequence"/>
</dbReference>
<protein>
    <submittedName>
        <fullName evidence="2">Damage-inducible protein DinB</fullName>
    </submittedName>
</protein>
<dbReference type="SUPFAM" id="SSF109854">
    <property type="entry name" value="DinB/YfiT-like putative metalloenzymes"/>
    <property type="match status" value="1"/>
</dbReference>
<evidence type="ECO:0000313" key="3">
    <source>
        <dbReference type="Proteomes" id="UP000230914"/>
    </source>
</evidence>
<evidence type="ECO:0000313" key="2">
    <source>
        <dbReference type="EMBL" id="PIE34619.1"/>
    </source>
</evidence>